<dbReference type="PROSITE" id="PS50950">
    <property type="entry name" value="ZF_THAP"/>
    <property type="match status" value="1"/>
</dbReference>
<dbReference type="PANTHER" id="PTHR46600:SF1">
    <property type="entry name" value="THAP DOMAIN-CONTAINING PROTEIN 1"/>
    <property type="match status" value="1"/>
</dbReference>
<keyword evidence="11" id="KW-0131">Cell cycle</keyword>
<keyword evidence="3" id="KW-0479">Metal-binding</keyword>
<dbReference type="Proteomes" id="UP001152888">
    <property type="component" value="Unassembled WGS sequence"/>
</dbReference>
<comment type="similarity">
    <text evidence="2">Belongs to the THAP1 family.</text>
</comment>
<keyword evidence="8 12" id="KW-0238">DNA-binding</keyword>
<dbReference type="PANTHER" id="PTHR46600">
    <property type="entry name" value="THAP DOMAIN-CONTAINING"/>
    <property type="match status" value="1"/>
</dbReference>
<dbReference type="GO" id="GO:0043565">
    <property type="term" value="F:sequence-specific DNA binding"/>
    <property type="evidence" value="ECO:0007669"/>
    <property type="project" value="InterPro"/>
</dbReference>
<evidence type="ECO:0000313" key="15">
    <source>
        <dbReference type="Proteomes" id="UP001152888"/>
    </source>
</evidence>
<dbReference type="InterPro" id="IPR026516">
    <property type="entry name" value="THAP1/10"/>
</dbReference>
<evidence type="ECO:0000256" key="12">
    <source>
        <dbReference type="PROSITE-ProRule" id="PRU00309"/>
    </source>
</evidence>
<keyword evidence="10" id="KW-0539">Nucleus</keyword>
<evidence type="ECO:0000256" key="1">
    <source>
        <dbReference type="ARBA" id="ARBA00004642"/>
    </source>
</evidence>
<organism evidence="14 15">
    <name type="scientific">Acanthoscelides obtectus</name>
    <name type="common">Bean weevil</name>
    <name type="synonym">Bruchus obtectus</name>
    <dbReference type="NCBI Taxonomy" id="200917"/>
    <lineage>
        <taxon>Eukaryota</taxon>
        <taxon>Metazoa</taxon>
        <taxon>Ecdysozoa</taxon>
        <taxon>Arthropoda</taxon>
        <taxon>Hexapoda</taxon>
        <taxon>Insecta</taxon>
        <taxon>Pterygota</taxon>
        <taxon>Neoptera</taxon>
        <taxon>Endopterygota</taxon>
        <taxon>Coleoptera</taxon>
        <taxon>Polyphaga</taxon>
        <taxon>Cucujiformia</taxon>
        <taxon>Chrysomeloidea</taxon>
        <taxon>Chrysomelidae</taxon>
        <taxon>Bruchinae</taxon>
        <taxon>Bruchini</taxon>
        <taxon>Acanthoscelides</taxon>
    </lineage>
</organism>
<keyword evidence="4 12" id="KW-0863">Zinc-finger</keyword>
<proteinExistence type="inferred from homology"/>
<evidence type="ECO:0000256" key="2">
    <source>
        <dbReference type="ARBA" id="ARBA00006177"/>
    </source>
</evidence>
<evidence type="ECO:0000256" key="11">
    <source>
        <dbReference type="ARBA" id="ARBA00023306"/>
    </source>
</evidence>
<dbReference type="GO" id="GO:0008270">
    <property type="term" value="F:zinc ion binding"/>
    <property type="evidence" value="ECO:0007669"/>
    <property type="project" value="UniProtKB-KW"/>
</dbReference>
<sequence>MYKISNMAFVLVNIQIINADAFGDIALKMSLKYKTTLSVAVRIYVRCIVCIAGDAEVREIVMSSCATGYLQPTDPNMRKLWLHAIRRENFTPSTTTVICEKRFTPEDYEVSVHGNKVLKKVAVQSVFDFPAHLKKEPSHRRVLKRKHEYIISRMNYGITYIVL</sequence>
<evidence type="ECO:0000256" key="4">
    <source>
        <dbReference type="ARBA" id="ARBA00022771"/>
    </source>
</evidence>
<comment type="caution">
    <text evidence="14">The sequence shown here is derived from an EMBL/GenBank/DDBJ whole genome shotgun (WGS) entry which is preliminary data.</text>
</comment>
<evidence type="ECO:0000256" key="10">
    <source>
        <dbReference type="ARBA" id="ARBA00023242"/>
    </source>
</evidence>
<comment type="subcellular location">
    <subcellularLocation>
        <location evidence="1">Nucleus</location>
        <location evidence="1">Nucleoplasm</location>
    </subcellularLocation>
</comment>
<evidence type="ECO:0000256" key="7">
    <source>
        <dbReference type="ARBA" id="ARBA00023054"/>
    </source>
</evidence>
<name>A0A9P0K032_ACAOB</name>
<dbReference type="EMBL" id="CAKOFQ010006709">
    <property type="protein sequence ID" value="CAH1963683.1"/>
    <property type="molecule type" value="Genomic_DNA"/>
</dbReference>
<dbReference type="InterPro" id="IPR006612">
    <property type="entry name" value="THAP_Znf"/>
</dbReference>
<dbReference type="OrthoDB" id="7312725at2759"/>
<evidence type="ECO:0000256" key="9">
    <source>
        <dbReference type="ARBA" id="ARBA00023163"/>
    </source>
</evidence>
<protein>
    <recommendedName>
        <fullName evidence="13">THAP-type domain-containing protein</fullName>
    </recommendedName>
</protein>
<keyword evidence="6" id="KW-0805">Transcription regulation</keyword>
<gene>
    <name evidence="14" type="ORF">ACAOBT_LOCUS5341</name>
</gene>
<feature type="domain" description="THAP-type" evidence="13">
    <location>
        <begin position="43"/>
        <end position="127"/>
    </location>
</feature>
<dbReference type="GO" id="GO:0005654">
    <property type="term" value="C:nucleoplasm"/>
    <property type="evidence" value="ECO:0007669"/>
    <property type="project" value="UniProtKB-SubCell"/>
</dbReference>
<accession>A0A9P0K032</accession>
<keyword evidence="7" id="KW-0175">Coiled coil</keyword>
<keyword evidence="5" id="KW-0862">Zinc</keyword>
<dbReference type="Pfam" id="PF05485">
    <property type="entry name" value="THAP"/>
    <property type="match status" value="1"/>
</dbReference>
<evidence type="ECO:0000256" key="8">
    <source>
        <dbReference type="ARBA" id="ARBA00023125"/>
    </source>
</evidence>
<keyword evidence="15" id="KW-1185">Reference proteome</keyword>
<evidence type="ECO:0000313" key="14">
    <source>
        <dbReference type="EMBL" id="CAH1963683.1"/>
    </source>
</evidence>
<evidence type="ECO:0000256" key="3">
    <source>
        <dbReference type="ARBA" id="ARBA00022723"/>
    </source>
</evidence>
<evidence type="ECO:0000256" key="6">
    <source>
        <dbReference type="ARBA" id="ARBA00023015"/>
    </source>
</evidence>
<dbReference type="SUPFAM" id="SSF57716">
    <property type="entry name" value="Glucocorticoid receptor-like (DNA-binding domain)"/>
    <property type="match status" value="1"/>
</dbReference>
<keyword evidence="9" id="KW-0804">Transcription</keyword>
<reference evidence="14" key="1">
    <citation type="submission" date="2022-03" db="EMBL/GenBank/DDBJ databases">
        <authorList>
            <person name="Sayadi A."/>
        </authorList>
    </citation>
    <scope>NUCLEOTIDE SEQUENCE</scope>
</reference>
<evidence type="ECO:0000259" key="13">
    <source>
        <dbReference type="PROSITE" id="PS50950"/>
    </source>
</evidence>
<dbReference type="SMART" id="SM00980">
    <property type="entry name" value="THAP"/>
    <property type="match status" value="1"/>
</dbReference>
<evidence type="ECO:0000256" key="5">
    <source>
        <dbReference type="ARBA" id="ARBA00022833"/>
    </source>
</evidence>
<dbReference type="AlphaFoldDB" id="A0A9P0K032"/>